<protein>
    <submittedName>
        <fullName evidence="2">FabA-like domain-containing protein</fullName>
    </submittedName>
</protein>
<feature type="domain" description="ApeI dehydratase-like" evidence="1">
    <location>
        <begin position="12"/>
        <end position="94"/>
    </location>
</feature>
<organism evidence="2 3">
    <name type="scientific">Dokdonella immobilis</name>
    <dbReference type="NCBI Taxonomy" id="578942"/>
    <lineage>
        <taxon>Bacteria</taxon>
        <taxon>Pseudomonadati</taxon>
        <taxon>Pseudomonadota</taxon>
        <taxon>Gammaproteobacteria</taxon>
        <taxon>Lysobacterales</taxon>
        <taxon>Rhodanobacteraceae</taxon>
        <taxon>Dokdonella</taxon>
    </lineage>
</organism>
<keyword evidence="3" id="KW-1185">Reference proteome</keyword>
<dbReference type="InterPro" id="IPR054545">
    <property type="entry name" value="ApeI-like"/>
</dbReference>
<dbReference type="Pfam" id="PF22818">
    <property type="entry name" value="ApeI-like"/>
    <property type="match status" value="1"/>
</dbReference>
<evidence type="ECO:0000313" key="3">
    <source>
        <dbReference type="Proteomes" id="UP000198575"/>
    </source>
</evidence>
<dbReference type="GO" id="GO:0016829">
    <property type="term" value="F:lyase activity"/>
    <property type="evidence" value="ECO:0007669"/>
    <property type="project" value="UniProtKB-KW"/>
</dbReference>
<evidence type="ECO:0000313" key="2">
    <source>
        <dbReference type="EMBL" id="SFN67496.1"/>
    </source>
</evidence>
<name>A0A1I5AY96_9GAMM</name>
<proteinExistence type="predicted"/>
<dbReference type="InterPro" id="IPR029069">
    <property type="entry name" value="HotDog_dom_sf"/>
</dbReference>
<evidence type="ECO:0000259" key="1">
    <source>
        <dbReference type="Pfam" id="PF22818"/>
    </source>
</evidence>
<dbReference type="AlphaFoldDB" id="A0A1I5AY96"/>
<accession>A0A1I5AY96</accession>
<dbReference type="Gene3D" id="3.10.129.10">
    <property type="entry name" value="Hotdog Thioesterase"/>
    <property type="match status" value="1"/>
</dbReference>
<dbReference type="SUPFAM" id="SSF54637">
    <property type="entry name" value="Thioesterase/thiol ester dehydrase-isomerase"/>
    <property type="match status" value="1"/>
</dbReference>
<dbReference type="RefSeq" id="WP_092410828.1">
    <property type="nucleotide sequence ID" value="NZ_FOVF01000046.1"/>
</dbReference>
<dbReference type="OrthoDB" id="9812842at2"/>
<reference evidence="2 3" key="1">
    <citation type="submission" date="2016-10" db="EMBL/GenBank/DDBJ databases">
        <authorList>
            <person name="de Groot N.N."/>
        </authorList>
    </citation>
    <scope>NUCLEOTIDE SEQUENCE [LARGE SCALE GENOMIC DNA]</scope>
    <source>
        <strain evidence="2 3">CGMCC 1.7659</strain>
    </source>
</reference>
<dbReference type="Proteomes" id="UP000198575">
    <property type="component" value="Unassembled WGS sequence"/>
</dbReference>
<sequence>MSADSIEWIEPLSVAASHPCLPGHFPGQPVVPGVLLLDRVAARIEREQAGRLGRISSVKFRSPLLPEEQAELRIVLNGRRVDFRVSRGETLLMSGEGELA</sequence>
<dbReference type="EMBL" id="FOVF01000046">
    <property type="protein sequence ID" value="SFN67496.1"/>
    <property type="molecule type" value="Genomic_DNA"/>
</dbReference>
<gene>
    <name evidence="2" type="ORF">SAMN05216289_1465</name>
</gene>
<dbReference type="STRING" id="578942.SAMN05216289_1465"/>